<name>A0A327XRC1_9RHOB</name>
<reference evidence="2 3" key="1">
    <citation type="submission" date="2018-06" db="EMBL/GenBank/DDBJ databases">
        <title>Genomic Encyclopedia of Archaeal and Bacterial Type Strains, Phase II (KMG-II): from individual species to whole genera.</title>
        <authorList>
            <person name="Goeker M."/>
        </authorList>
    </citation>
    <scope>NUCLEOTIDE SEQUENCE [LARGE SCALE GENOMIC DNA]</scope>
    <source>
        <strain evidence="2 3">DSM 22011</strain>
    </source>
</reference>
<dbReference type="EMBL" id="QLMG01000051">
    <property type="protein sequence ID" value="RAK11244.1"/>
    <property type="molecule type" value="Genomic_DNA"/>
</dbReference>
<dbReference type="InterPro" id="IPR014710">
    <property type="entry name" value="RmlC-like_jellyroll"/>
</dbReference>
<dbReference type="OrthoDB" id="9798709at2"/>
<proteinExistence type="predicted"/>
<dbReference type="Pfam" id="PF07883">
    <property type="entry name" value="Cupin_2"/>
    <property type="match status" value="1"/>
</dbReference>
<dbReference type="SUPFAM" id="SSF51182">
    <property type="entry name" value="RmlC-like cupins"/>
    <property type="match status" value="1"/>
</dbReference>
<keyword evidence="3" id="KW-1185">Reference proteome</keyword>
<evidence type="ECO:0000313" key="2">
    <source>
        <dbReference type="EMBL" id="RAK11244.1"/>
    </source>
</evidence>
<dbReference type="InterPro" id="IPR011051">
    <property type="entry name" value="RmlC_Cupin_sf"/>
</dbReference>
<dbReference type="Proteomes" id="UP000249165">
    <property type="component" value="Unassembled WGS sequence"/>
</dbReference>
<evidence type="ECO:0000259" key="1">
    <source>
        <dbReference type="Pfam" id="PF07883"/>
    </source>
</evidence>
<sequence length="112" mass="12590">MSHKTDAVLLQPSQMKERIPGPGGERFHIGLLRGELQVELYVPENEDLQKPHSRDECYVVIQGSGRFVMGDQIVPFEAGDFLFVPAGMEHRFIDFGDRLEAWVIFYGPEGGG</sequence>
<comment type="caution">
    <text evidence="2">The sequence shown here is derived from an EMBL/GenBank/DDBJ whole genome shotgun (WGS) entry which is preliminary data.</text>
</comment>
<dbReference type="Gene3D" id="2.60.120.10">
    <property type="entry name" value="Jelly Rolls"/>
    <property type="match status" value="1"/>
</dbReference>
<dbReference type="AlphaFoldDB" id="A0A327XRC1"/>
<dbReference type="RefSeq" id="WP_111551115.1">
    <property type="nucleotide sequence ID" value="NZ_LIGK01000152.1"/>
</dbReference>
<organism evidence="2 3">
    <name type="scientific">Salipiger aestuarii</name>
    <dbReference type="NCBI Taxonomy" id="568098"/>
    <lineage>
        <taxon>Bacteria</taxon>
        <taxon>Pseudomonadati</taxon>
        <taxon>Pseudomonadota</taxon>
        <taxon>Alphaproteobacteria</taxon>
        <taxon>Rhodobacterales</taxon>
        <taxon>Roseobacteraceae</taxon>
        <taxon>Salipiger</taxon>
    </lineage>
</organism>
<feature type="domain" description="Cupin type-2" evidence="1">
    <location>
        <begin position="46"/>
        <end position="96"/>
    </location>
</feature>
<protein>
    <recommendedName>
        <fullName evidence="1">Cupin type-2 domain-containing protein</fullName>
    </recommendedName>
</protein>
<dbReference type="InterPro" id="IPR013096">
    <property type="entry name" value="Cupin_2"/>
</dbReference>
<evidence type="ECO:0000313" key="3">
    <source>
        <dbReference type="Proteomes" id="UP000249165"/>
    </source>
</evidence>
<accession>A0A327XRC1</accession>
<gene>
    <name evidence="2" type="ORF">ATI53_10512</name>
</gene>